<keyword evidence="1" id="KW-0378">Hydrolase</keyword>
<dbReference type="InterPro" id="IPR036412">
    <property type="entry name" value="HAD-like_sf"/>
</dbReference>
<gene>
    <name evidence="1" type="ORF">E7747_00160</name>
</gene>
<dbReference type="PANTHER" id="PTHR10000">
    <property type="entry name" value="PHOSPHOSERINE PHOSPHATASE"/>
    <property type="match status" value="1"/>
</dbReference>
<dbReference type="PROSITE" id="PS01229">
    <property type="entry name" value="COF_2"/>
    <property type="match status" value="1"/>
</dbReference>
<dbReference type="EMBL" id="CP039396">
    <property type="protein sequence ID" value="QCD40866.1"/>
    <property type="molecule type" value="Genomic_DNA"/>
</dbReference>
<reference evidence="2" key="1">
    <citation type="submission" date="2019-02" db="EMBL/GenBank/DDBJ databases">
        <title>Isolation and identification of novel species under the genus Muribaculum.</title>
        <authorList>
            <person name="Miyake S."/>
            <person name="Ding Y."/>
            <person name="Low A."/>
            <person name="Soh M."/>
            <person name="Seedorf H."/>
        </authorList>
    </citation>
    <scope>NUCLEOTIDE SEQUENCE [LARGE SCALE GENOMIC DNA]</scope>
    <source>
        <strain evidence="2">H5</strain>
    </source>
</reference>
<dbReference type="Proteomes" id="UP000297149">
    <property type="component" value="Chromosome"/>
</dbReference>
<evidence type="ECO:0000313" key="1">
    <source>
        <dbReference type="EMBL" id="QCD40866.1"/>
    </source>
</evidence>
<dbReference type="Pfam" id="PF08282">
    <property type="entry name" value="Hydrolase_3"/>
    <property type="match status" value="1"/>
</dbReference>
<organism evidence="1 2">
    <name type="scientific">Duncaniella dubosii</name>
    <dbReference type="NCBI Taxonomy" id="2518971"/>
    <lineage>
        <taxon>Bacteria</taxon>
        <taxon>Pseudomonadati</taxon>
        <taxon>Bacteroidota</taxon>
        <taxon>Bacteroidia</taxon>
        <taxon>Bacteroidales</taxon>
        <taxon>Muribaculaceae</taxon>
        <taxon>Duncaniella</taxon>
    </lineage>
</organism>
<dbReference type="SFLD" id="SFLDG01140">
    <property type="entry name" value="C2.B:_Phosphomannomutase_and_P"/>
    <property type="match status" value="1"/>
</dbReference>
<dbReference type="KEGG" id="ddb:E7747_00160"/>
<accession>A0A4P7VZ77</accession>
<dbReference type="SUPFAM" id="SSF56784">
    <property type="entry name" value="HAD-like"/>
    <property type="match status" value="1"/>
</dbReference>
<dbReference type="NCBIfam" id="TIGR00099">
    <property type="entry name" value="Cof-subfamily"/>
    <property type="match status" value="1"/>
</dbReference>
<name>A0A4P7VZ77_9BACT</name>
<dbReference type="AlphaFoldDB" id="A0A4P7VZ77"/>
<dbReference type="GO" id="GO:0000287">
    <property type="term" value="F:magnesium ion binding"/>
    <property type="evidence" value="ECO:0007669"/>
    <property type="project" value="TreeGrafter"/>
</dbReference>
<dbReference type="GO" id="GO:0016791">
    <property type="term" value="F:phosphatase activity"/>
    <property type="evidence" value="ECO:0007669"/>
    <property type="project" value="TreeGrafter"/>
</dbReference>
<dbReference type="SFLD" id="SFLDG01144">
    <property type="entry name" value="C2.B.4:_PGP_Like"/>
    <property type="match status" value="1"/>
</dbReference>
<evidence type="ECO:0000313" key="2">
    <source>
        <dbReference type="Proteomes" id="UP000297149"/>
    </source>
</evidence>
<dbReference type="RefSeq" id="WP_123613262.1">
    <property type="nucleotide sequence ID" value="NZ_CAXHQF010000044.1"/>
</dbReference>
<dbReference type="PANTHER" id="PTHR10000:SF25">
    <property type="entry name" value="PHOSPHATASE YKRA-RELATED"/>
    <property type="match status" value="1"/>
</dbReference>
<dbReference type="InterPro" id="IPR000150">
    <property type="entry name" value="Cof"/>
</dbReference>
<proteinExistence type="predicted"/>
<dbReference type="SFLD" id="SFLDS00003">
    <property type="entry name" value="Haloacid_Dehalogenase"/>
    <property type="match status" value="1"/>
</dbReference>
<dbReference type="Gene3D" id="3.40.50.1000">
    <property type="entry name" value="HAD superfamily/HAD-like"/>
    <property type="match status" value="1"/>
</dbReference>
<protein>
    <submittedName>
        <fullName evidence="1">Cof-type HAD-IIB family hydrolase</fullName>
    </submittedName>
</protein>
<dbReference type="InterPro" id="IPR023214">
    <property type="entry name" value="HAD_sf"/>
</dbReference>
<sequence>MIKAIFFDIDGTLVPFGSHGIPKEVTDAIAHVRRNGIKVFISTGRHLNWIDNLGETEFDGYVTVNGAICLLSDKSTCIYRRTIPRTDVERMISFSHQSEIPIVVIPDDGKIFINKIDDGVRHVMGLLRVAHIDERDLDTIGGRDVVQMMAFGTEEERVESRIFGEVLTECEPTSWNPYFCDIIPRGSDKSVGIDKIIQHFGIPLSETMAFGDGGNDIGMLRHVAIGVAMGNADDSVKEAADYVTTEDTNHGIVNAFRHFGLL</sequence>
<dbReference type="GO" id="GO:0005829">
    <property type="term" value="C:cytosol"/>
    <property type="evidence" value="ECO:0007669"/>
    <property type="project" value="TreeGrafter"/>
</dbReference>
<dbReference type="Gene3D" id="3.30.1240.10">
    <property type="match status" value="1"/>
</dbReference>
<keyword evidence="2" id="KW-1185">Reference proteome</keyword>